<proteinExistence type="predicted"/>
<dbReference type="KEGG" id="abas:ACPOL_6824"/>
<dbReference type="AlphaFoldDB" id="A0A2Z5GBE8"/>
<sequence length="69" mass="7965">MVPKGTHMIKRLFDRRPIEGRRPRHDRPQRQIDPNHAVRESAIGLIDSVRHKPSKRVPIECGRAPVIGE</sequence>
<accession>A0A2Z5GBE8</accession>
<reference evidence="2 3" key="1">
    <citation type="journal article" date="2018" name="Front. Microbiol.">
        <title>Hydrolytic Capabilities as a Key to Environmental Success: Chitinolytic and Cellulolytic Acidobacteria From Acidic Sub-arctic Soils and Boreal Peatlands.</title>
        <authorList>
            <person name="Belova S.E."/>
            <person name="Ravin N.V."/>
            <person name="Pankratov T.A."/>
            <person name="Rakitin A.L."/>
            <person name="Ivanova A.A."/>
            <person name="Beletsky A.V."/>
            <person name="Mardanov A.V."/>
            <person name="Sinninghe Damste J.S."/>
            <person name="Dedysh S.N."/>
        </authorList>
    </citation>
    <scope>NUCLEOTIDE SEQUENCE [LARGE SCALE GENOMIC DNA]</scope>
    <source>
        <strain evidence="2 3">SBC82</strain>
        <plasmid evidence="3">pacpol2</plasmid>
    </source>
</reference>
<protein>
    <submittedName>
        <fullName evidence="2">Uncharacterized protein</fullName>
    </submittedName>
</protein>
<evidence type="ECO:0000256" key="1">
    <source>
        <dbReference type="SAM" id="MobiDB-lite"/>
    </source>
</evidence>
<feature type="compositionally biased region" description="Basic and acidic residues" evidence="1">
    <location>
        <begin position="15"/>
        <end position="30"/>
    </location>
</feature>
<evidence type="ECO:0000313" key="3">
    <source>
        <dbReference type="Proteomes" id="UP000253606"/>
    </source>
</evidence>
<feature type="region of interest" description="Disordered" evidence="1">
    <location>
        <begin position="15"/>
        <end position="35"/>
    </location>
</feature>
<organism evidence="2 3">
    <name type="scientific">Acidisarcina polymorpha</name>
    <dbReference type="NCBI Taxonomy" id="2211140"/>
    <lineage>
        <taxon>Bacteria</taxon>
        <taxon>Pseudomonadati</taxon>
        <taxon>Acidobacteriota</taxon>
        <taxon>Terriglobia</taxon>
        <taxon>Terriglobales</taxon>
        <taxon>Acidobacteriaceae</taxon>
        <taxon>Acidisarcina</taxon>
    </lineage>
</organism>
<evidence type="ECO:0000313" key="2">
    <source>
        <dbReference type="EMBL" id="AXC16034.1"/>
    </source>
</evidence>
<dbReference type="EMBL" id="CP030842">
    <property type="protein sequence ID" value="AXC16034.1"/>
    <property type="molecule type" value="Genomic_DNA"/>
</dbReference>
<gene>
    <name evidence="2" type="ORF">ACPOL_6824</name>
</gene>
<keyword evidence="2" id="KW-0614">Plasmid</keyword>
<keyword evidence="3" id="KW-1185">Reference proteome</keyword>
<geneLocation type="plasmid" evidence="3">
    <name>pacpol2</name>
</geneLocation>
<name>A0A2Z5GBE8_9BACT</name>
<dbReference type="Proteomes" id="UP000253606">
    <property type="component" value="Plasmid pACPOL2"/>
</dbReference>